<accession>A0ABM8ZEN1</accession>
<evidence type="ECO:0000256" key="11">
    <source>
        <dbReference type="ARBA" id="ARBA00023136"/>
    </source>
</evidence>
<reference evidence="17" key="1">
    <citation type="submission" date="2021-12" db="EMBL/GenBank/DDBJ databases">
        <authorList>
            <person name="Rodrigo-Torres L."/>
            <person name="Arahal R. D."/>
            <person name="Lucena T."/>
        </authorList>
    </citation>
    <scope>NUCLEOTIDE SEQUENCE</scope>
    <source>
        <strain evidence="17">CECT 8226</strain>
    </source>
</reference>
<organism evidence="17 18">
    <name type="scientific">Vibrio hippocampi</name>
    <dbReference type="NCBI Taxonomy" id="654686"/>
    <lineage>
        <taxon>Bacteria</taxon>
        <taxon>Pseudomonadati</taxon>
        <taxon>Pseudomonadota</taxon>
        <taxon>Gammaproteobacteria</taxon>
        <taxon>Vibrionales</taxon>
        <taxon>Vibrionaceae</taxon>
        <taxon>Vibrio</taxon>
    </lineage>
</organism>
<dbReference type="InterPro" id="IPR011006">
    <property type="entry name" value="CheY-like_superfamily"/>
</dbReference>
<evidence type="ECO:0000256" key="4">
    <source>
        <dbReference type="ARBA" id="ARBA00012438"/>
    </source>
</evidence>
<dbReference type="SMART" id="SM00448">
    <property type="entry name" value="REC"/>
    <property type="match status" value="1"/>
</dbReference>
<evidence type="ECO:0000256" key="8">
    <source>
        <dbReference type="ARBA" id="ARBA00022777"/>
    </source>
</evidence>
<protein>
    <recommendedName>
        <fullName evidence="4">histidine kinase</fullName>
        <ecNumber evidence="4">2.7.13.3</ecNumber>
    </recommendedName>
</protein>
<feature type="transmembrane region" description="Helical" evidence="14">
    <location>
        <begin position="273"/>
        <end position="297"/>
    </location>
</feature>
<dbReference type="InterPro" id="IPR003661">
    <property type="entry name" value="HisK_dim/P_dom"/>
</dbReference>
<dbReference type="InterPro" id="IPR004358">
    <property type="entry name" value="Sig_transdc_His_kin-like_C"/>
</dbReference>
<dbReference type="InterPro" id="IPR003594">
    <property type="entry name" value="HATPase_dom"/>
</dbReference>
<dbReference type="PANTHER" id="PTHR43047">
    <property type="entry name" value="TWO-COMPONENT HISTIDINE PROTEIN KINASE"/>
    <property type="match status" value="1"/>
</dbReference>
<evidence type="ECO:0000259" key="15">
    <source>
        <dbReference type="PROSITE" id="PS50109"/>
    </source>
</evidence>
<feature type="transmembrane region" description="Helical" evidence="14">
    <location>
        <begin position="397"/>
        <end position="419"/>
    </location>
</feature>
<keyword evidence="10 14" id="KW-1133">Transmembrane helix</keyword>
<dbReference type="Gene3D" id="3.30.450.20">
    <property type="entry name" value="PAS domain"/>
    <property type="match status" value="1"/>
</dbReference>
<gene>
    <name evidence="17" type="primary">sasA_1</name>
    <name evidence="17" type="ORF">VHP8226_00232</name>
</gene>
<dbReference type="InterPro" id="IPR001789">
    <property type="entry name" value="Sig_transdc_resp-reg_receiver"/>
</dbReference>
<dbReference type="CDD" id="cd00082">
    <property type="entry name" value="HisKA"/>
    <property type="match status" value="1"/>
</dbReference>
<dbReference type="EC" id="2.7.13.3" evidence="4"/>
<dbReference type="SMART" id="SM00387">
    <property type="entry name" value="HATPase_c"/>
    <property type="match status" value="1"/>
</dbReference>
<dbReference type="Gene3D" id="1.10.287.130">
    <property type="match status" value="1"/>
</dbReference>
<feature type="transmembrane region" description="Helical" evidence="14">
    <location>
        <begin position="196"/>
        <end position="214"/>
    </location>
</feature>
<dbReference type="InterPro" id="IPR005467">
    <property type="entry name" value="His_kinase_dom"/>
</dbReference>
<name>A0ABM8ZEN1_9VIBR</name>
<keyword evidence="8" id="KW-0418">Kinase</keyword>
<evidence type="ECO:0000256" key="13">
    <source>
        <dbReference type="SAM" id="Coils"/>
    </source>
</evidence>
<feature type="transmembrane region" description="Helical" evidence="14">
    <location>
        <begin position="156"/>
        <end position="175"/>
    </location>
</feature>
<dbReference type="Gene3D" id="1.20.1730.10">
    <property type="entry name" value="Sodium/glucose cotransporter"/>
    <property type="match status" value="1"/>
</dbReference>
<comment type="subcellular location">
    <subcellularLocation>
        <location evidence="2">Membrane</location>
        <topology evidence="2">Multi-pass membrane protein</topology>
    </subcellularLocation>
</comment>
<dbReference type="Pfam" id="PF02518">
    <property type="entry name" value="HATPase_c"/>
    <property type="match status" value="1"/>
</dbReference>
<sequence>MQGWLVVPISLAYLGVLFLIAWYGDRQKSWLSNWRPWIYSLSIAVYCTSWTFYGTVGQASSNPWAFLPIYIAPILLFAFGWRVIARLILIAKREHITSIADFIAARYGKSQGLAVVVTVIAVAGILPYIALQLRGISMGLDVVAPRLASDLGYQDFHISWFIVAALAIFTMLFGTRHIDNTEHHRGMMMAVAFESIIKLFAFLAVGLFIVYLLLSRDDIELAQLAASTYQPPNIPTLLIHTALTMLAFICLPRQFHTVVVENEQAQDLHTARWLFPCYLLLMGLFVLPIAWVGQGLLAGTSPDMFVISIPSAVGADFIAMLAFLGGTSAASGMVIVSTIALAIMVSNDLVMPLLLTRIRLVNRSHRDFSSLLLVIRRALICLLLFGAWLFYQVLDSVHALSTIGFLSFSAITQFAPALIGGMYWRSGNKNGVYVGLFLGFALWLINLMSTTGLLAGNADNNLLIWLITPPDLLAGLAISSADWGMLMSVVVNGVSYVLVSLFTRSSLTERLQSASFVGSPLPDNENLSLYQSRVTVEELQMLASRFVGQARVRSAFEQFWQQQQQQALPNEQASAELIRHTERILAGVFGASSAKLVLGSALQGRNMQLEEVATIVDEASELYHFSRGLLQGAIEHIGQGIAVVDKQLRLVAWNRRYLELFSFPAGLIQVGRPISDVIRHNAQQGLCGPGDPEEHVQKRIYYLEQGSPHTSSRIRSDGSVIEVQGNPMPGGGFVMSFSDITVFREAESALRDANERLESRVTERTQELEQLNKRLVMATQKAELESQSKMRFLAAVSHDLMQPLNAARLFASSLSEASKDQETGKISSHIESALGAAEELIGDLLDISRLESGKLQTCVRGFALEDVFNNLQAEFGAISKGQNIDFAVVPTSLKVKSDPKLLRRVLQNFLTNAFRYNPEGKVLLGAKRVNGHVRIDVWDDGIGIEDDKQKEIFDEFTRVDRVHADQGLGLGLAISKGIAHVLRHQISMRSWPGQGSVFSITLDRVDHVDLAVAPKQSVVANDDLAGLKVLCVDNEADILVAMETLLQRWHCEVKTALDLVTSLEFLEQGWQPDVILSDYRLDNGRTGLEVLQQFRLRLGDNFQGVIISADRTESMLEGIRSHGFGFIKKPVKPLKLRAVLNRALEAQSN</sequence>
<evidence type="ECO:0000256" key="5">
    <source>
        <dbReference type="ARBA" id="ARBA00022553"/>
    </source>
</evidence>
<dbReference type="RefSeq" id="WP_237483324.1">
    <property type="nucleotide sequence ID" value="NZ_CAKLCM010000001.1"/>
</dbReference>
<evidence type="ECO:0000256" key="6">
    <source>
        <dbReference type="ARBA" id="ARBA00022679"/>
    </source>
</evidence>
<dbReference type="Pfam" id="PF00072">
    <property type="entry name" value="Response_reg"/>
    <property type="match status" value="1"/>
</dbReference>
<dbReference type="EMBL" id="CAKLCM010000001">
    <property type="protein sequence ID" value="CAH0524405.1"/>
    <property type="molecule type" value="Genomic_DNA"/>
</dbReference>
<dbReference type="InterPro" id="IPR000014">
    <property type="entry name" value="PAS"/>
</dbReference>
<evidence type="ECO:0000256" key="12">
    <source>
        <dbReference type="PROSITE-ProRule" id="PRU00169"/>
    </source>
</evidence>
<dbReference type="InterPro" id="IPR036097">
    <property type="entry name" value="HisK_dim/P_sf"/>
</dbReference>
<dbReference type="CDD" id="cd00130">
    <property type="entry name" value="PAS"/>
    <property type="match status" value="1"/>
</dbReference>
<comment type="catalytic activity">
    <reaction evidence="1">
        <text>ATP + protein L-histidine = ADP + protein N-phospho-L-histidine.</text>
        <dbReference type="EC" id="2.7.13.3"/>
    </reaction>
</comment>
<evidence type="ECO:0000256" key="7">
    <source>
        <dbReference type="ARBA" id="ARBA00022692"/>
    </source>
</evidence>
<dbReference type="CDD" id="cd10322">
    <property type="entry name" value="SLC5sbd"/>
    <property type="match status" value="1"/>
</dbReference>
<evidence type="ECO:0000256" key="10">
    <source>
        <dbReference type="ARBA" id="ARBA00022989"/>
    </source>
</evidence>
<feature type="transmembrane region" description="Helical" evidence="14">
    <location>
        <begin position="6"/>
        <end position="24"/>
    </location>
</feature>
<keyword evidence="18" id="KW-1185">Reference proteome</keyword>
<evidence type="ECO:0000256" key="1">
    <source>
        <dbReference type="ARBA" id="ARBA00000085"/>
    </source>
</evidence>
<dbReference type="Gene3D" id="3.40.50.2300">
    <property type="match status" value="1"/>
</dbReference>
<feature type="transmembrane region" description="Helical" evidence="14">
    <location>
        <begin position="36"/>
        <end position="53"/>
    </location>
</feature>
<dbReference type="Pfam" id="PF00512">
    <property type="entry name" value="HisKA"/>
    <property type="match status" value="1"/>
</dbReference>
<evidence type="ECO:0000313" key="18">
    <source>
        <dbReference type="Proteomes" id="UP000838160"/>
    </source>
</evidence>
<feature type="modified residue" description="4-aspartylphosphate" evidence="12">
    <location>
        <position position="1078"/>
    </location>
</feature>
<evidence type="ECO:0000259" key="16">
    <source>
        <dbReference type="PROSITE" id="PS50110"/>
    </source>
</evidence>
<feature type="domain" description="Response regulatory" evidence="16">
    <location>
        <begin position="1028"/>
        <end position="1144"/>
    </location>
</feature>
<dbReference type="SUPFAM" id="SSF55785">
    <property type="entry name" value="PYP-like sensor domain (PAS domain)"/>
    <property type="match status" value="1"/>
</dbReference>
<feature type="domain" description="Histidine kinase" evidence="15">
    <location>
        <begin position="795"/>
        <end position="1006"/>
    </location>
</feature>
<dbReference type="Proteomes" id="UP000838160">
    <property type="component" value="Unassembled WGS sequence"/>
</dbReference>
<dbReference type="Pfam" id="PF12860">
    <property type="entry name" value="PAS_7"/>
    <property type="match status" value="1"/>
</dbReference>
<dbReference type="GO" id="GO:0016740">
    <property type="term" value="F:transferase activity"/>
    <property type="evidence" value="ECO:0007669"/>
    <property type="project" value="UniProtKB-KW"/>
</dbReference>
<keyword evidence="7 14" id="KW-0812">Transmembrane</keyword>
<dbReference type="InterPro" id="IPR035965">
    <property type="entry name" value="PAS-like_dom_sf"/>
</dbReference>
<keyword evidence="13" id="KW-0175">Coiled coil</keyword>
<dbReference type="CDD" id="cd00156">
    <property type="entry name" value="REC"/>
    <property type="match status" value="1"/>
</dbReference>
<dbReference type="InterPro" id="IPR038377">
    <property type="entry name" value="Na/Glc_symporter_sf"/>
</dbReference>
<feature type="transmembrane region" description="Helical" evidence="14">
    <location>
        <begin position="112"/>
        <end position="131"/>
    </location>
</feature>
<feature type="transmembrane region" description="Helical" evidence="14">
    <location>
        <begin position="371"/>
        <end position="391"/>
    </location>
</feature>
<dbReference type="SMART" id="SM00388">
    <property type="entry name" value="HisKA"/>
    <property type="match status" value="1"/>
</dbReference>
<keyword evidence="6 17" id="KW-0808">Transferase</keyword>
<evidence type="ECO:0000256" key="3">
    <source>
        <dbReference type="ARBA" id="ARBA00006434"/>
    </source>
</evidence>
<dbReference type="InterPro" id="IPR001734">
    <property type="entry name" value="Na/solute_symporter"/>
</dbReference>
<keyword evidence="11 14" id="KW-0472">Membrane</keyword>
<evidence type="ECO:0000313" key="17">
    <source>
        <dbReference type="EMBL" id="CAH0524405.1"/>
    </source>
</evidence>
<keyword evidence="5 12" id="KW-0597">Phosphoprotein</keyword>
<dbReference type="SUPFAM" id="SSF55874">
    <property type="entry name" value="ATPase domain of HSP90 chaperone/DNA topoisomerase II/histidine kinase"/>
    <property type="match status" value="1"/>
</dbReference>
<dbReference type="Gene3D" id="3.30.565.10">
    <property type="entry name" value="Histidine kinase-like ATPase, C-terminal domain"/>
    <property type="match status" value="1"/>
</dbReference>
<evidence type="ECO:0000256" key="2">
    <source>
        <dbReference type="ARBA" id="ARBA00004141"/>
    </source>
</evidence>
<dbReference type="PROSITE" id="PS50109">
    <property type="entry name" value="HIS_KIN"/>
    <property type="match status" value="1"/>
</dbReference>
<comment type="caution">
    <text evidence="17">The sequence shown here is derived from an EMBL/GenBank/DDBJ whole genome shotgun (WGS) entry which is preliminary data.</text>
</comment>
<feature type="transmembrane region" description="Helical" evidence="14">
    <location>
        <begin position="317"/>
        <end position="350"/>
    </location>
</feature>
<dbReference type="InterPro" id="IPR036890">
    <property type="entry name" value="HATPase_C_sf"/>
</dbReference>
<dbReference type="PROSITE" id="PS50283">
    <property type="entry name" value="NA_SOLUT_SYMP_3"/>
    <property type="match status" value="1"/>
</dbReference>
<comment type="similarity">
    <text evidence="3">Belongs to the sodium:solute symporter (SSF) (TC 2.A.21) family.</text>
</comment>
<feature type="transmembrane region" description="Helical" evidence="14">
    <location>
        <begin position="431"/>
        <end position="456"/>
    </location>
</feature>
<feature type="transmembrane region" description="Helical" evidence="14">
    <location>
        <begin position="234"/>
        <end position="252"/>
    </location>
</feature>
<dbReference type="PANTHER" id="PTHR43047:SF9">
    <property type="entry name" value="HISTIDINE KINASE"/>
    <property type="match status" value="1"/>
</dbReference>
<proteinExistence type="inferred from homology"/>
<dbReference type="CDD" id="cd00075">
    <property type="entry name" value="HATPase"/>
    <property type="match status" value="1"/>
</dbReference>
<evidence type="ECO:0000256" key="14">
    <source>
        <dbReference type="SAM" id="Phobius"/>
    </source>
</evidence>
<dbReference type="PRINTS" id="PR00344">
    <property type="entry name" value="BCTRLSENSOR"/>
</dbReference>
<dbReference type="SUPFAM" id="SSF52172">
    <property type="entry name" value="CheY-like"/>
    <property type="match status" value="1"/>
</dbReference>
<dbReference type="SUPFAM" id="SSF47384">
    <property type="entry name" value="Homodimeric domain of signal transducing histidine kinase"/>
    <property type="match status" value="1"/>
</dbReference>
<feature type="coiled-coil region" evidence="13">
    <location>
        <begin position="754"/>
        <end position="781"/>
    </location>
</feature>
<dbReference type="PROSITE" id="PS50110">
    <property type="entry name" value="RESPONSE_REGULATORY"/>
    <property type="match status" value="1"/>
</dbReference>
<evidence type="ECO:0000256" key="9">
    <source>
        <dbReference type="ARBA" id="ARBA00022801"/>
    </source>
</evidence>
<keyword evidence="9" id="KW-0378">Hydrolase</keyword>
<feature type="transmembrane region" description="Helical" evidence="14">
    <location>
        <begin position="65"/>
        <end position="91"/>
    </location>
</feature>